<dbReference type="AlphaFoldDB" id="A0A2W5T2T8"/>
<protein>
    <submittedName>
        <fullName evidence="1">Uncharacterized protein</fullName>
    </submittedName>
</protein>
<dbReference type="Proteomes" id="UP000249061">
    <property type="component" value="Unassembled WGS sequence"/>
</dbReference>
<organism evidence="1 2">
    <name type="scientific">Archangium gephyra</name>
    <dbReference type="NCBI Taxonomy" id="48"/>
    <lineage>
        <taxon>Bacteria</taxon>
        <taxon>Pseudomonadati</taxon>
        <taxon>Myxococcota</taxon>
        <taxon>Myxococcia</taxon>
        <taxon>Myxococcales</taxon>
        <taxon>Cystobacterineae</taxon>
        <taxon>Archangiaceae</taxon>
        <taxon>Archangium</taxon>
    </lineage>
</organism>
<sequence>MSKPKPPGDETIKNHPAFSQGVTDSYVGRMKVSLSDLKKIAEAAPEVSQGPWRERAYQARSVMDRQEINQTLLAALRTVLGNANHPRTAFDALKTAWFPALRQAVEQAGGDGIDVWIYGLFSPPVRVPKQPLFSDIAEALIRLRTARDLGMFEEEGLKIVDRIDTALSDPARVKISFKQMEKELEGKLEVDEVLAVRGSADDELSRRLHEIGGGMEKLRDEIRGSGKQPSGIFANFVRLKYELKLLDLEMKRRSGSLQSRSSF</sequence>
<name>A0A2W5T2T8_9BACT</name>
<accession>A0A2W5T2T8</accession>
<dbReference type="EMBL" id="QFQP01000025">
    <property type="protein sequence ID" value="PZR08367.1"/>
    <property type="molecule type" value="Genomic_DNA"/>
</dbReference>
<evidence type="ECO:0000313" key="1">
    <source>
        <dbReference type="EMBL" id="PZR08367.1"/>
    </source>
</evidence>
<proteinExistence type="predicted"/>
<comment type="caution">
    <text evidence="1">The sequence shown here is derived from an EMBL/GenBank/DDBJ whole genome shotgun (WGS) entry which is preliminary data.</text>
</comment>
<gene>
    <name evidence="1" type="ORF">DI536_24610</name>
</gene>
<evidence type="ECO:0000313" key="2">
    <source>
        <dbReference type="Proteomes" id="UP000249061"/>
    </source>
</evidence>
<reference evidence="1 2" key="1">
    <citation type="submission" date="2017-08" db="EMBL/GenBank/DDBJ databases">
        <title>Infants hospitalized years apart are colonized by the same room-sourced microbial strains.</title>
        <authorList>
            <person name="Brooks B."/>
            <person name="Olm M.R."/>
            <person name="Firek B.A."/>
            <person name="Baker R."/>
            <person name="Thomas B.C."/>
            <person name="Morowitz M.J."/>
            <person name="Banfield J.F."/>
        </authorList>
    </citation>
    <scope>NUCLEOTIDE SEQUENCE [LARGE SCALE GENOMIC DNA]</scope>
    <source>
        <strain evidence="1">S2_003_000_R2_14</strain>
    </source>
</reference>